<dbReference type="Pfam" id="PF06992">
    <property type="entry name" value="Phage_lambda_P"/>
    <property type="match status" value="1"/>
</dbReference>
<sequence length="471" mass="52914">MQKISRHKQTDELLELLGSPIAYRSEFTRLPGVTVPGALFLSQALFWTKSPTAQARDGWFYKSQSGETDSWEAETGMTVKQQATARRSLKDIGVLEEVRKDVPAKVWYRVNCDRLYELITQSLGMEKQRKSPAVEQIRPNSESSIGETENQDSTKGEIMTSTKVDFFTEKTTEKTTEITPSSMTRDLDFDNNKPNGLKSSEFKANRTNKANRYRNFESNHITAAEARRRANSPVNQQSSRIIEVETADRKGVSSLISEQDVDFMFDALRQLYGAKFEHKWGKFDKSGLWMAEVAHLSRGHLELGVQRCRKAVKSAAREKQTSWPPQPAEFAAFCELCPEDLGIPDSAAAWHEACAYAYDPNRRGWSHEAVKLAGCAVGWWDLANVTSQKERLRLKGHFDKEYSALINRAITGERLKSQTLLEHDVARSPAEIAERAGHGAINRAVEAAGLPRSMSSEQGLAALRTEVNKPI</sequence>
<dbReference type="AlphaFoldDB" id="A0A1R4I2Y7"/>
<evidence type="ECO:0000313" key="3">
    <source>
        <dbReference type="Proteomes" id="UP000196331"/>
    </source>
</evidence>
<comment type="caution">
    <text evidence="2">The sequence shown here is derived from an EMBL/GenBank/DDBJ whole genome shotgun (WGS) entry which is preliminary data.</text>
</comment>
<feature type="region of interest" description="Disordered" evidence="1">
    <location>
        <begin position="130"/>
        <end position="154"/>
    </location>
</feature>
<protein>
    <submittedName>
        <fullName evidence="2">Uncharacterized protein</fullName>
    </submittedName>
</protein>
<dbReference type="EMBL" id="FUKM01000051">
    <property type="protein sequence ID" value="SJN14086.1"/>
    <property type="molecule type" value="Genomic_DNA"/>
</dbReference>
<feature type="region of interest" description="Disordered" evidence="1">
    <location>
        <begin position="171"/>
        <end position="200"/>
    </location>
</feature>
<name>A0A1R4I2Y7_9GAMM</name>
<dbReference type="GO" id="GO:0006270">
    <property type="term" value="P:DNA replication initiation"/>
    <property type="evidence" value="ECO:0007669"/>
    <property type="project" value="InterPro"/>
</dbReference>
<evidence type="ECO:0000256" key="1">
    <source>
        <dbReference type="SAM" id="MobiDB-lite"/>
    </source>
</evidence>
<dbReference type="Proteomes" id="UP000196331">
    <property type="component" value="Unassembled WGS sequence"/>
</dbReference>
<accession>A0A1R4I2Y7</accession>
<reference evidence="2 3" key="1">
    <citation type="submission" date="2017-02" db="EMBL/GenBank/DDBJ databases">
        <authorList>
            <person name="Dridi B."/>
        </authorList>
    </citation>
    <scope>NUCLEOTIDE SEQUENCE [LARGE SCALE GENOMIC DNA]</scope>
    <source>
        <strain evidence="2 3">JB380</strain>
    </source>
</reference>
<gene>
    <name evidence="2" type="ORF">CZ787_13380</name>
</gene>
<dbReference type="InterPro" id="IPR009731">
    <property type="entry name" value="P-like"/>
</dbReference>
<feature type="compositionally biased region" description="Polar residues" evidence="1">
    <location>
        <begin position="138"/>
        <end position="154"/>
    </location>
</feature>
<proteinExistence type="predicted"/>
<evidence type="ECO:0000313" key="2">
    <source>
        <dbReference type="EMBL" id="SJN14086.1"/>
    </source>
</evidence>
<organism evidence="2 3">
    <name type="scientific">Halomonas citrativorans</name>
    <dbReference type="NCBI Taxonomy" id="2742612"/>
    <lineage>
        <taxon>Bacteria</taxon>
        <taxon>Pseudomonadati</taxon>
        <taxon>Pseudomonadota</taxon>
        <taxon>Gammaproteobacteria</taxon>
        <taxon>Oceanospirillales</taxon>
        <taxon>Halomonadaceae</taxon>
        <taxon>Halomonas</taxon>
    </lineage>
</organism>